<dbReference type="Proteomes" id="UP001219901">
    <property type="component" value="Chromosome"/>
</dbReference>
<evidence type="ECO:0008006" key="5">
    <source>
        <dbReference type="Google" id="ProtNLM"/>
    </source>
</evidence>
<accession>A0AAJ6CUE6</accession>
<sequence>MISLLGGCHAAFGRTVRFASSNKGVTTVDAEFIGRRQPQSTLLPHRMFTQSENLAAQLIRPRAMILVAFALMLFAFGSNTASAEVRSADIEAVFGTAFEVRPPSAIVVASNSGLVTLNFDSESELKIGSNRASVGDVEEGDRVISTATRNADDELVALQTLVRVANTQPVTKHLVGVVTSQTDDGLSIQTRNAGVVDVLMPAGIDAPAIGDGITMVARLDRSSGIFTAVGFELTSKTVERIQRAQDIAADKAESERLAQIAIDARSQHLSALDDAARALKRVIDSGRADQAVLDDAVEQFEEIQRRFRELRGIYESTARSRGEVQPLLKISGGLVDEIGLAQFTVVPKGEQDADPFSVNFTYDPVVTTAILPPDLLRAVSPNAKNPQLLSDVRGLIDPGSELDVRYSIAGDVRTANEVRVHPPRLVEELEAVLEHESLRAFNGLITLVELDDSLEDALGIVIASNEKLDVKVTAKVTDETEVTLNGRSSSISSLNAGQAVYIQFESSEAGAISDITGSDVTLRALAIRARTSAPIEEEHISGIVESIEPEVPAITIRPTDGALIRLTVGAEVPIVRNGSEVEFRNVKVGDLVVDATRTDSESDELTRLVVVARKNVKFSGTVTGIGREPARLQVTGDNGQSLNILVTGDTWVIIDGQRVKFSSVTAGMNIVNGVYSVTGRNGTFYNVATIVSIESPKVGRASGVITGVNVVEGRLTVVSGSSNNTRLIRLRMPETPLGDNLLKDGVPIRSLLEVERGDRVDIVFYVLETGVIEKLSVVSDNFIQSRGTLLKVSDNNRFVQVELVDNRKFELWVGPKTTMRLNGRRIQNLGLVTELIDSAWYRAQPYSALIPEVLFIRDSIDSNQGLIISINFQVKVGDEVDGEGDSKEPIVELTISGVIEAIDGDRWVINGRVFTVTDATTIRGGDPEVGEVVVVLLVSRPGVEFTARTVTVSSRTRR</sequence>
<evidence type="ECO:0000313" key="3">
    <source>
        <dbReference type="Proteomes" id="UP001219901"/>
    </source>
</evidence>
<dbReference type="Proteomes" id="UP001321249">
    <property type="component" value="Unassembled WGS sequence"/>
</dbReference>
<evidence type="ECO:0000313" key="2">
    <source>
        <dbReference type="EMBL" id="WFG40477.1"/>
    </source>
</evidence>
<dbReference type="RefSeq" id="WP_342835994.1">
    <property type="nucleotide sequence ID" value="NZ_CP046146.1"/>
</dbReference>
<protein>
    <recommendedName>
        <fullName evidence="5">DUF5666 domain-containing protein</fullName>
    </recommendedName>
</protein>
<dbReference type="AlphaFoldDB" id="A0AAJ6CUE6"/>
<reference evidence="3 4" key="1">
    <citation type="submission" date="2019-11" db="EMBL/GenBank/DDBJ databases">
        <authorList>
            <person name="Cho J.-C."/>
        </authorList>
    </citation>
    <scope>NUCLEOTIDE SEQUENCE [LARGE SCALE GENOMIC DNA]</scope>
    <source>
        <strain evidence="2 3">JH1073</strain>
        <strain evidence="1 4">JH702</strain>
    </source>
</reference>
<evidence type="ECO:0000313" key="1">
    <source>
        <dbReference type="EMBL" id="MDG0867909.1"/>
    </source>
</evidence>
<evidence type="ECO:0000313" key="4">
    <source>
        <dbReference type="Proteomes" id="UP001321249"/>
    </source>
</evidence>
<reference evidence="2" key="2">
    <citation type="journal article" date="2023" name="Nat. Commun.">
        <title>Cultivation of marine bacteria of the SAR202 clade.</title>
        <authorList>
            <person name="Lim Y."/>
            <person name="Seo J.H."/>
            <person name="Giovannoni S.J."/>
            <person name="Kang I."/>
            <person name="Cho J.C."/>
        </authorList>
    </citation>
    <scope>NUCLEOTIDE SEQUENCE</scope>
    <source>
        <strain evidence="2">JH1073</strain>
    </source>
</reference>
<reference evidence="3" key="3">
    <citation type="submission" date="2023-06" db="EMBL/GenBank/DDBJ databases">
        <title>Pangenomics reveal diversification of enzyme families and niche specialization in globally abundant SAR202 bacteria.</title>
        <authorList>
            <person name="Saw J.H.W."/>
        </authorList>
    </citation>
    <scope>NUCLEOTIDE SEQUENCE [LARGE SCALE GENOMIC DNA]</scope>
    <source>
        <strain evidence="3">JH1073</strain>
    </source>
</reference>
<proteinExistence type="predicted"/>
<dbReference type="EMBL" id="CP046147">
    <property type="protein sequence ID" value="WFG40477.1"/>
    <property type="molecule type" value="Genomic_DNA"/>
</dbReference>
<keyword evidence="3" id="KW-1185">Reference proteome</keyword>
<gene>
    <name evidence="1" type="ORF">GKO46_12635</name>
    <name evidence="2" type="ORF">GKO48_12965</name>
</gene>
<organism evidence="2 3">
    <name type="scientific">Candidatus Lucifugimonas marina</name>
    <dbReference type="NCBI Taxonomy" id="3038979"/>
    <lineage>
        <taxon>Bacteria</taxon>
        <taxon>Bacillati</taxon>
        <taxon>Chloroflexota</taxon>
        <taxon>Dehalococcoidia</taxon>
        <taxon>SAR202 cluster</taxon>
        <taxon>Candidatus Lucifugimonadales</taxon>
        <taxon>Candidatus Lucifugimonadaceae</taxon>
        <taxon>Candidatus Lucifugimonas</taxon>
    </lineage>
</organism>
<name>A0AAJ6CUE6_9CHLR</name>
<dbReference type="EMBL" id="WMBE01000004">
    <property type="protein sequence ID" value="MDG0867909.1"/>
    <property type="molecule type" value="Genomic_DNA"/>
</dbReference>